<name>A0ABD2MZ32_9CUCU</name>
<evidence type="ECO:0000313" key="2">
    <source>
        <dbReference type="EMBL" id="KAL3271629.1"/>
    </source>
</evidence>
<dbReference type="EMBL" id="JABFTP020000042">
    <property type="protein sequence ID" value="KAL3271629.1"/>
    <property type="molecule type" value="Genomic_DNA"/>
</dbReference>
<evidence type="ECO:0000313" key="3">
    <source>
        <dbReference type="Proteomes" id="UP001516400"/>
    </source>
</evidence>
<proteinExistence type="predicted"/>
<evidence type="ECO:0000256" key="1">
    <source>
        <dbReference type="SAM" id="MobiDB-lite"/>
    </source>
</evidence>
<feature type="non-terminal residue" evidence="2">
    <location>
        <position position="111"/>
    </location>
</feature>
<protein>
    <submittedName>
        <fullName evidence="2">Uncharacterized protein</fullName>
    </submittedName>
</protein>
<comment type="caution">
    <text evidence="2">The sequence shown here is derived from an EMBL/GenBank/DDBJ whole genome shotgun (WGS) entry which is preliminary data.</text>
</comment>
<gene>
    <name evidence="2" type="ORF">HHI36_022103</name>
</gene>
<keyword evidence="3" id="KW-1185">Reference proteome</keyword>
<feature type="compositionally biased region" description="Basic and acidic residues" evidence="1">
    <location>
        <begin position="79"/>
        <end position="91"/>
    </location>
</feature>
<sequence length="111" mass="12193">MSPRAYTDEELLRILENGEDEKDIYSDLFGEGYHDETSGSTSPSLGLGDPSTSSTLAPNTPVCRRSLDDVSSSEEEYDDQGRDPVCHDGRISTEPSTIFHDYCVDSVILAK</sequence>
<dbReference type="AlphaFoldDB" id="A0ABD2MZ32"/>
<dbReference type="Proteomes" id="UP001516400">
    <property type="component" value="Unassembled WGS sequence"/>
</dbReference>
<accession>A0ABD2MZ32</accession>
<feature type="region of interest" description="Disordered" evidence="1">
    <location>
        <begin position="25"/>
        <end position="91"/>
    </location>
</feature>
<feature type="compositionally biased region" description="Low complexity" evidence="1">
    <location>
        <begin position="38"/>
        <end position="51"/>
    </location>
</feature>
<organism evidence="2 3">
    <name type="scientific">Cryptolaemus montrouzieri</name>
    <dbReference type="NCBI Taxonomy" id="559131"/>
    <lineage>
        <taxon>Eukaryota</taxon>
        <taxon>Metazoa</taxon>
        <taxon>Ecdysozoa</taxon>
        <taxon>Arthropoda</taxon>
        <taxon>Hexapoda</taxon>
        <taxon>Insecta</taxon>
        <taxon>Pterygota</taxon>
        <taxon>Neoptera</taxon>
        <taxon>Endopterygota</taxon>
        <taxon>Coleoptera</taxon>
        <taxon>Polyphaga</taxon>
        <taxon>Cucujiformia</taxon>
        <taxon>Coccinelloidea</taxon>
        <taxon>Coccinellidae</taxon>
        <taxon>Scymninae</taxon>
        <taxon>Scymnini</taxon>
        <taxon>Cryptolaemus</taxon>
    </lineage>
</organism>
<reference evidence="2 3" key="1">
    <citation type="journal article" date="2021" name="BMC Biol.">
        <title>Horizontally acquired antibacterial genes associated with adaptive radiation of ladybird beetles.</title>
        <authorList>
            <person name="Li H.S."/>
            <person name="Tang X.F."/>
            <person name="Huang Y.H."/>
            <person name="Xu Z.Y."/>
            <person name="Chen M.L."/>
            <person name="Du X.Y."/>
            <person name="Qiu B.Y."/>
            <person name="Chen P.T."/>
            <person name="Zhang W."/>
            <person name="Slipinski A."/>
            <person name="Escalona H.E."/>
            <person name="Waterhouse R.M."/>
            <person name="Zwick A."/>
            <person name="Pang H."/>
        </authorList>
    </citation>
    <scope>NUCLEOTIDE SEQUENCE [LARGE SCALE GENOMIC DNA]</scope>
    <source>
        <strain evidence="2">SYSU2018</strain>
    </source>
</reference>